<dbReference type="EMBL" id="CM044703">
    <property type="protein sequence ID" value="KAI5674695.1"/>
    <property type="molecule type" value="Genomic_DNA"/>
</dbReference>
<comment type="caution">
    <text evidence="1">The sequence shown here is derived from an EMBL/GenBank/DDBJ whole genome shotgun (WGS) entry which is preliminary data.</text>
</comment>
<sequence length="210" mass="23592">MADTSCCFPLFTLTKVFRNTFLYSLFLIISSMTMSMLFILVSSHHQFQVGGENGWQKPTSSNFTAAQETYNQWATINRFLIGDTLYFKYQRDSVLVVNSTDYQKCNTSNPINKFEDGNTLFRFDRAGFFYFISGQPGHCRAGQELVIRVLHHSENGLAPAPAPSPEMGGESTDGEEGWGPSAVNSTTKQSVVSYFMTFLGSTLVVLYWLM</sequence>
<name>A0ACC0BPW5_CATRO</name>
<accession>A0ACC0BPW5</accession>
<dbReference type="Proteomes" id="UP001060085">
    <property type="component" value="Linkage Group LG03"/>
</dbReference>
<keyword evidence="2" id="KW-1185">Reference proteome</keyword>
<reference evidence="2" key="1">
    <citation type="journal article" date="2023" name="Nat. Plants">
        <title>Single-cell RNA sequencing provides a high-resolution roadmap for understanding the multicellular compartmentation of specialized metabolism.</title>
        <authorList>
            <person name="Sun S."/>
            <person name="Shen X."/>
            <person name="Li Y."/>
            <person name="Li Y."/>
            <person name="Wang S."/>
            <person name="Li R."/>
            <person name="Zhang H."/>
            <person name="Shen G."/>
            <person name="Guo B."/>
            <person name="Wei J."/>
            <person name="Xu J."/>
            <person name="St-Pierre B."/>
            <person name="Chen S."/>
            <person name="Sun C."/>
        </authorList>
    </citation>
    <scope>NUCLEOTIDE SEQUENCE [LARGE SCALE GENOMIC DNA]</scope>
</reference>
<organism evidence="1 2">
    <name type="scientific">Catharanthus roseus</name>
    <name type="common">Madagascar periwinkle</name>
    <name type="synonym">Vinca rosea</name>
    <dbReference type="NCBI Taxonomy" id="4058"/>
    <lineage>
        <taxon>Eukaryota</taxon>
        <taxon>Viridiplantae</taxon>
        <taxon>Streptophyta</taxon>
        <taxon>Embryophyta</taxon>
        <taxon>Tracheophyta</taxon>
        <taxon>Spermatophyta</taxon>
        <taxon>Magnoliopsida</taxon>
        <taxon>eudicotyledons</taxon>
        <taxon>Gunneridae</taxon>
        <taxon>Pentapetalae</taxon>
        <taxon>asterids</taxon>
        <taxon>lamiids</taxon>
        <taxon>Gentianales</taxon>
        <taxon>Apocynaceae</taxon>
        <taxon>Rauvolfioideae</taxon>
        <taxon>Vinceae</taxon>
        <taxon>Catharanthinae</taxon>
        <taxon>Catharanthus</taxon>
    </lineage>
</organism>
<gene>
    <name evidence="1" type="ORF">M9H77_15059</name>
</gene>
<protein>
    <submittedName>
        <fullName evidence="1">Uncharacterized protein</fullName>
    </submittedName>
</protein>
<proteinExistence type="predicted"/>
<evidence type="ECO:0000313" key="2">
    <source>
        <dbReference type="Proteomes" id="UP001060085"/>
    </source>
</evidence>
<evidence type="ECO:0000313" key="1">
    <source>
        <dbReference type="EMBL" id="KAI5674695.1"/>
    </source>
</evidence>